<evidence type="ECO:0000313" key="1">
    <source>
        <dbReference type="EMBL" id="NEN77603.1"/>
    </source>
</evidence>
<dbReference type="PANTHER" id="PTHR43975">
    <property type="entry name" value="ZGC:101858"/>
    <property type="match status" value="1"/>
</dbReference>
<dbReference type="Proteomes" id="UP000468687">
    <property type="component" value="Unassembled WGS sequence"/>
</dbReference>
<name>A0A6P0HG51_9ACTN</name>
<dbReference type="Gene3D" id="3.40.50.720">
    <property type="entry name" value="NAD(P)-binding Rossmann-like Domain"/>
    <property type="match status" value="1"/>
</dbReference>
<gene>
    <name evidence="1" type="ORF">G3T38_04855</name>
</gene>
<sequence>MPDPDHFRGRRVVVTGAASGIGHAVTARLLDLGAVVHTLDRNEPTLPVDRHVPVDLADRASIDAALAALDDRYDVLLNVAGVPGTAPSDVVMRVNTFAVRHLSEAFLDRLDEGGSVVVVSSTAGFGWPERLDTIKELLATDTYEDAAAWWSRNPQEGNAYNFSKEASTVYVMTMGLAFRELGLRINAVLPGPVETPILADFEESMGKDILDGVRELLGGHATAEDIADAVLFLASDDARWVNGHALIVDGGVSGSVLTGLVPAPEI</sequence>
<dbReference type="SUPFAM" id="SSF51735">
    <property type="entry name" value="NAD(P)-binding Rossmann-fold domains"/>
    <property type="match status" value="1"/>
</dbReference>
<dbReference type="Pfam" id="PF13561">
    <property type="entry name" value="adh_short_C2"/>
    <property type="match status" value="1"/>
</dbReference>
<dbReference type="Pfam" id="PF00106">
    <property type="entry name" value="adh_short"/>
    <property type="match status" value="1"/>
</dbReference>
<dbReference type="NCBIfam" id="NF009092">
    <property type="entry name" value="PRK12428.1"/>
    <property type="match status" value="1"/>
</dbReference>
<dbReference type="InterPro" id="IPR002347">
    <property type="entry name" value="SDR_fam"/>
</dbReference>
<keyword evidence="2" id="KW-1185">Reference proteome</keyword>
<dbReference type="InterPro" id="IPR036291">
    <property type="entry name" value="NAD(P)-bd_dom_sf"/>
</dbReference>
<proteinExistence type="predicted"/>
<dbReference type="RefSeq" id="WP_163770936.1">
    <property type="nucleotide sequence ID" value="NZ_JAAGXA010000002.1"/>
</dbReference>
<dbReference type="PRINTS" id="PR00081">
    <property type="entry name" value="GDHRDH"/>
</dbReference>
<comment type="caution">
    <text evidence="1">The sequence shown here is derived from an EMBL/GenBank/DDBJ whole genome shotgun (WGS) entry which is preliminary data.</text>
</comment>
<dbReference type="EMBL" id="JAAGXA010000002">
    <property type="protein sequence ID" value="NEN77603.1"/>
    <property type="molecule type" value="Genomic_DNA"/>
</dbReference>
<organism evidence="1 2">
    <name type="scientific">Nocardioides zeae</name>
    <dbReference type="NCBI Taxonomy" id="1457234"/>
    <lineage>
        <taxon>Bacteria</taxon>
        <taxon>Bacillati</taxon>
        <taxon>Actinomycetota</taxon>
        <taxon>Actinomycetes</taxon>
        <taxon>Propionibacteriales</taxon>
        <taxon>Nocardioidaceae</taxon>
        <taxon>Nocardioides</taxon>
    </lineage>
</organism>
<dbReference type="PANTHER" id="PTHR43975:SF2">
    <property type="entry name" value="EG:BACR7A4.14 PROTEIN-RELATED"/>
    <property type="match status" value="1"/>
</dbReference>
<evidence type="ECO:0000313" key="2">
    <source>
        <dbReference type="Proteomes" id="UP000468687"/>
    </source>
</evidence>
<protein>
    <submittedName>
        <fullName evidence="1">SDR family oxidoreductase</fullName>
    </submittedName>
</protein>
<dbReference type="AlphaFoldDB" id="A0A6P0HG51"/>
<reference evidence="1 2" key="1">
    <citation type="journal article" date="2014" name="Int. J. Syst. Evol. Microbiol.">
        <title>Nocardioides zeae sp. nov., isolated from the stem of Zea mays.</title>
        <authorList>
            <person name="Glaeser S.P."/>
            <person name="McInroy J.A."/>
            <person name="Busse H.J."/>
            <person name="Kampfer P."/>
        </authorList>
    </citation>
    <scope>NUCLEOTIDE SEQUENCE [LARGE SCALE GENOMIC DNA]</scope>
    <source>
        <strain evidence="1 2">JCM 30728</strain>
    </source>
</reference>
<accession>A0A6P0HG51</accession>